<feature type="binding site" evidence="6">
    <location>
        <position position="204"/>
    </location>
    <ligand>
        <name>FAD</name>
        <dbReference type="ChEBI" id="CHEBI:57692"/>
    </ligand>
</feature>
<evidence type="ECO:0000256" key="5">
    <source>
        <dbReference type="PIRSR" id="PIRSR000137-1"/>
    </source>
</evidence>
<dbReference type="Pfam" id="PF05199">
    <property type="entry name" value="GMC_oxred_C"/>
    <property type="match status" value="1"/>
</dbReference>
<accession>A0A8J3VJY0</accession>
<dbReference type="InterPro" id="IPR000172">
    <property type="entry name" value="GMC_OxRdtase_N"/>
</dbReference>
<name>A0A8J3VJY0_9ACTN</name>
<dbReference type="PROSITE" id="PS00623">
    <property type="entry name" value="GMC_OXRED_1"/>
    <property type="match status" value="1"/>
</dbReference>
<dbReference type="Proteomes" id="UP000612899">
    <property type="component" value="Unassembled WGS sequence"/>
</dbReference>
<feature type="active site" description="Proton acceptor" evidence="5">
    <location>
        <position position="492"/>
    </location>
</feature>
<gene>
    <name evidence="10" type="ORF">Rhe02_65100</name>
</gene>
<evidence type="ECO:0000313" key="11">
    <source>
        <dbReference type="Proteomes" id="UP000612899"/>
    </source>
</evidence>
<feature type="active site" description="Proton donor" evidence="5">
    <location>
        <position position="450"/>
    </location>
</feature>
<dbReference type="InterPro" id="IPR012132">
    <property type="entry name" value="GMC_OxRdtase"/>
</dbReference>
<dbReference type="EMBL" id="BONY01000049">
    <property type="protein sequence ID" value="GIH08443.1"/>
    <property type="molecule type" value="Genomic_DNA"/>
</dbReference>
<dbReference type="PROSITE" id="PS51257">
    <property type="entry name" value="PROKAR_LIPOPROTEIN"/>
    <property type="match status" value="1"/>
</dbReference>
<reference evidence="10" key="1">
    <citation type="submission" date="2021-01" db="EMBL/GenBank/DDBJ databases">
        <title>Whole genome shotgun sequence of Rhizocola hellebori NBRC 109834.</title>
        <authorList>
            <person name="Komaki H."/>
            <person name="Tamura T."/>
        </authorList>
    </citation>
    <scope>NUCLEOTIDE SEQUENCE</scope>
    <source>
        <strain evidence="10">NBRC 109834</strain>
    </source>
</reference>
<comment type="cofactor">
    <cofactor evidence="1 6">
        <name>FAD</name>
        <dbReference type="ChEBI" id="CHEBI:57692"/>
    </cofactor>
</comment>
<evidence type="ECO:0000313" key="10">
    <source>
        <dbReference type="EMBL" id="GIH08443.1"/>
    </source>
</evidence>
<evidence type="ECO:0000256" key="4">
    <source>
        <dbReference type="ARBA" id="ARBA00022827"/>
    </source>
</evidence>
<dbReference type="SUPFAM" id="SSF54373">
    <property type="entry name" value="FAD-linked reductases, C-terminal domain"/>
    <property type="match status" value="1"/>
</dbReference>
<dbReference type="GO" id="GO:0050660">
    <property type="term" value="F:flavin adenine dinucleotide binding"/>
    <property type="evidence" value="ECO:0007669"/>
    <property type="project" value="InterPro"/>
</dbReference>
<dbReference type="GO" id="GO:0016614">
    <property type="term" value="F:oxidoreductase activity, acting on CH-OH group of donors"/>
    <property type="evidence" value="ECO:0007669"/>
    <property type="project" value="InterPro"/>
</dbReference>
<feature type="domain" description="Glucose-methanol-choline oxidoreductase N-terminal" evidence="8">
    <location>
        <begin position="82"/>
        <end position="105"/>
    </location>
</feature>
<dbReference type="PROSITE" id="PS00624">
    <property type="entry name" value="GMC_OXRED_2"/>
    <property type="match status" value="1"/>
</dbReference>
<dbReference type="PIRSF" id="PIRSF000137">
    <property type="entry name" value="Alcohol_oxidase"/>
    <property type="match status" value="1"/>
</dbReference>
<dbReference type="Gene3D" id="3.30.560.10">
    <property type="entry name" value="Glucose Oxidase, domain 3"/>
    <property type="match status" value="1"/>
</dbReference>
<protein>
    <submittedName>
        <fullName evidence="10">Putative GMC-type oxidoreductase</fullName>
    </submittedName>
</protein>
<sequence>MSEQRFDYVIVGAGAAGCVLAHRLSADPAVRVALLEAGGPDKAQEIRIPAAFSKLFTTAYDWNYRTSKQSGLGDRELYWPRGKTLGGSTSINAQMWLRGQRADYDGWGCAGWSYDELLPYFNRAESHPMWISPLRTPHALTMAFLDACAEEGLPQEGSINGATHAGYGLTPVTQRRGRRWSAADAYLRSARRRPNLTVLTGALVERVDLVGDRATGVTYRDASGAVHQIAAGREVILSAGAVNSPQLLMLSGIGEGEQLSALGITPRHEVPAVGLHLQDHLASGIGVHCPVPITMVAAESPRQVLRYLLARKGMLSSNVAEGIAFIRSDKSLAAPDLELIFAPVPFIEHGQTAPPGHGITIGVVLLQPESEGRITLSSADPAEPPVIDPGYLSAQADVRRLVAGLKVAHRLLQTRPLRPFAGAPMEPWTGNVDDDSLAAHVRERAETLYHPVGTCRMGTSDDTVVGLDLKVHGVQGLRVADASVMPRINRGHTQAPAYMIGEKAADLISG</sequence>
<evidence type="ECO:0000256" key="7">
    <source>
        <dbReference type="RuleBase" id="RU003968"/>
    </source>
</evidence>
<comment type="similarity">
    <text evidence="2 7">Belongs to the GMC oxidoreductase family.</text>
</comment>
<dbReference type="SUPFAM" id="SSF51905">
    <property type="entry name" value="FAD/NAD(P)-binding domain"/>
    <property type="match status" value="1"/>
</dbReference>
<evidence type="ECO:0000256" key="3">
    <source>
        <dbReference type="ARBA" id="ARBA00022630"/>
    </source>
</evidence>
<evidence type="ECO:0000259" key="8">
    <source>
        <dbReference type="PROSITE" id="PS00623"/>
    </source>
</evidence>
<organism evidence="10 11">
    <name type="scientific">Rhizocola hellebori</name>
    <dbReference type="NCBI Taxonomy" id="1392758"/>
    <lineage>
        <taxon>Bacteria</taxon>
        <taxon>Bacillati</taxon>
        <taxon>Actinomycetota</taxon>
        <taxon>Actinomycetes</taxon>
        <taxon>Micromonosporales</taxon>
        <taxon>Micromonosporaceae</taxon>
        <taxon>Rhizocola</taxon>
    </lineage>
</organism>
<dbReference type="Gene3D" id="3.50.50.60">
    <property type="entry name" value="FAD/NAD(P)-binding domain"/>
    <property type="match status" value="1"/>
</dbReference>
<dbReference type="PANTHER" id="PTHR11552">
    <property type="entry name" value="GLUCOSE-METHANOL-CHOLINE GMC OXIDOREDUCTASE"/>
    <property type="match status" value="1"/>
</dbReference>
<keyword evidence="3 7" id="KW-0285">Flavoprotein</keyword>
<evidence type="ECO:0000259" key="9">
    <source>
        <dbReference type="PROSITE" id="PS00624"/>
    </source>
</evidence>
<evidence type="ECO:0000256" key="6">
    <source>
        <dbReference type="PIRSR" id="PIRSR000137-2"/>
    </source>
</evidence>
<dbReference type="Pfam" id="PF00732">
    <property type="entry name" value="GMC_oxred_N"/>
    <property type="match status" value="1"/>
</dbReference>
<proteinExistence type="inferred from homology"/>
<dbReference type="InterPro" id="IPR007867">
    <property type="entry name" value="GMC_OxRtase_C"/>
</dbReference>
<dbReference type="PANTHER" id="PTHR11552:SF147">
    <property type="entry name" value="CHOLINE DEHYDROGENASE, MITOCHONDRIAL"/>
    <property type="match status" value="1"/>
</dbReference>
<dbReference type="AlphaFoldDB" id="A0A8J3VJY0"/>
<dbReference type="InterPro" id="IPR036188">
    <property type="entry name" value="FAD/NAD-bd_sf"/>
</dbReference>
<keyword evidence="11" id="KW-1185">Reference proteome</keyword>
<feature type="domain" description="Glucose-methanol-choline oxidoreductase N-terminal" evidence="9">
    <location>
        <begin position="240"/>
        <end position="254"/>
    </location>
</feature>
<evidence type="ECO:0000256" key="2">
    <source>
        <dbReference type="ARBA" id="ARBA00010790"/>
    </source>
</evidence>
<keyword evidence="4 6" id="KW-0274">FAD</keyword>
<evidence type="ECO:0000256" key="1">
    <source>
        <dbReference type="ARBA" id="ARBA00001974"/>
    </source>
</evidence>
<dbReference type="RefSeq" id="WP_203912196.1">
    <property type="nucleotide sequence ID" value="NZ_BONY01000049.1"/>
</dbReference>
<comment type="caution">
    <text evidence="10">The sequence shown here is derived from an EMBL/GenBank/DDBJ whole genome shotgun (WGS) entry which is preliminary data.</text>
</comment>